<dbReference type="PRINTS" id="PR00081">
    <property type="entry name" value="GDHRDH"/>
</dbReference>
<evidence type="ECO:0000256" key="7">
    <source>
        <dbReference type="ARBA" id="ARBA00022919"/>
    </source>
</evidence>
<evidence type="ECO:0000256" key="11">
    <source>
        <dbReference type="ARBA" id="ARBA00044737"/>
    </source>
</evidence>
<dbReference type="GO" id="GO:0006666">
    <property type="term" value="P:3-keto-sphinganine metabolic process"/>
    <property type="evidence" value="ECO:0007669"/>
    <property type="project" value="InterPro"/>
</dbReference>
<comment type="pathway">
    <text evidence="2">Lipid metabolism; sphingolipid metabolism.</text>
</comment>
<evidence type="ECO:0000256" key="6">
    <source>
        <dbReference type="ARBA" id="ARBA00022857"/>
    </source>
</evidence>
<accession>A0AAV8WT81</accession>
<dbReference type="Pfam" id="PF00106">
    <property type="entry name" value="adh_short"/>
    <property type="match status" value="1"/>
</dbReference>
<dbReference type="PANTHER" id="PTHR43550:SF3">
    <property type="entry name" value="3-KETODIHYDROSPHINGOSINE REDUCTASE"/>
    <property type="match status" value="1"/>
</dbReference>
<feature type="transmembrane region" description="Helical" evidence="13">
    <location>
        <begin position="286"/>
        <end position="305"/>
    </location>
</feature>
<sequence>MVVLLLIPALIIAVILKCLKPIKNISIKGKHVVVTGGSSGIGKSVAILAAQRGAQVTILARNIDKLTEAQEEIKKHCVNEEQMITKVSVDVANYEDVENNLCELEEIVGPIFMLVNCAGIAICGKVEDFTVQEVKNLIDVNFLGTFYPIKAVVSKFKERKEGIIVLTSSQVALMGMYGYSVYSSCKFALRGLAESLYMEVKPYNISVTLALPPDTDTPGFETENKTKPKETKLLSETGGLHKPNDVAKKLMDDALSQKFFSYIGFESFILTTLCIGMSPFSSLLEILIQAIILGPLRLIGAFYIVSFSKIIKKCFLEKQNKKNNKI</sequence>
<evidence type="ECO:0000256" key="3">
    <source>
        <dbReference type="ARBA" id="ARBA00004991"/>
    </source>
</evidence>
<dbReference type="PANTHER" id="PTHR43550">
    <property type="entry name" value="3-KETODIHYDROSPHINGOSINE REDUCTASE"/>
    <property type="match status" value="1"/>
</dbReference>
<dbReference type="Proteomes" id="UP001162156">
    <property type="component" value="Unassembled WGS sequence"/>
</dbReference>
<comment type="pathway">
    <text evidence="3">Sphingolipid metabolism.</text>
</comment>
<gene>
    <name evidence="14" type="ORF">NQ314_017671</name>
</gene>
<dbReference type="GO" id="GO:0005789">
    <property type="term" value="C:endoplasmic reticulum membrane"/>
    <property type="evidence" value="ECO:0007669"/>
    <property type="project" value="TreeGrafter"/>
</dbReference>
<comment type="caution">
    <text evidence="14">The sequence shown here is derived from an EMBL/GenBank/DDBJ whole genome shotgun (WGS) entry which is preliminary data.</text>
</comment>
<dbReference type="EC" id="1.1.1.102" evidence="10"/>
<keyword evidence="9" id="KW-0443">Lipid metabolism</keyword>
<dbReference type="EMBL" id="JANEYF010004945">
    <property type="protein sequence ID" value="KAJ8929629.1"/>
    <property type="molecule type" value="Genomic_DNA"/>
</dbReference>
<feature type="transmembrane region" description="Helical" evidence="13">
    <location>
        <begin position="259"/>
        <end position="280"/>
    </location>
</feature>
<evidence type="ECO:0000256" key="9">
    <source>
        <dbReference type="ARBA" id="ARBA00023098"/>
    </source>
</evidence>
<feature type="transmembrane region" description="Helical" evidence="13">
    <location>
        <begin position="163"/>
        <end position="182"/>
    </location>
</feature>
<evidence type="ECO:0000256" key="10">
    <source>
        <dbReference type="ARBA" id="ARBA00026112"/>
    </source>
</evidence>
<dbReference type="FunFam" id="3.40.50.720:FF:000165">
    <property type="entry name" value="3-ketodihydrosphingosine reductase"/>
    <property type="match status" value="1"/>
</dbReference>
<keyword evidence="5" id="KW-0256">Endoplasmic reticulum</keyword>
<evidence type="ECO:0000256" key="13">
    <source>
        <dbReference type="SAM" id="Phobius"/>
    </source>
</evidence>
<dbReference type="InterPro" id="IPR036291">
    <property type="entry name" value="NAD(P)-bd_dom_sf"/>
</dbReference>
<organism evidence="14 15">
    <name type="scientific">Rhamnusium bicolor</name>
    <dbReference type="NCBI Taxonomy" id="1586634"/>
    <lineage>
        <taxon>Eukaryota</taxon>
        <taxon>Metazoa</taxon>
        <taxon>Ecdysozoa</taxon>
        <taxon>Arthropoda</taxon>
        <taxon>Hexapoda</taxon>
        <taxon>Insecta</taxon>
        <taxon>Pterygota</taxon>
        <taxon>Neoptera</taxon>
        <taxon>Endopterygota</taxon>
        <taxon>Coleoptera</taxon>
        <taxon>Polyphaga</taxon>
        <taxon>Cucujiformia</taxon>
        <taxon>Chrysomeloidea</taxon>
        <taxon>Cerambycidae</taxon>
        <taxon>Lepturinae</taxon>
        <taxon>Rhagiini</taxon>
        <taxon>Rhamnusium</taxon>
    </lineage>
</organism>
<reference evidence="14" key="1">
    <citation type="journal article" date="2023" name="Insect Mol. Biol.">
        <title>Genome sequencing provides insights into the evolution of gene families encoding plant cell wall-degrading enzymes in longhorned beetles.</title>
        <authorList>
            <person name="Shin N.R."/>
            <person name="Okamura Y."/>
            <person name="Kirsch R."/>
            <person name="Pauchet Y."/>
        </authorList>
    </citation>
    <scope>NUCLEOTIDE SEQUENCE</scope>
    <source>
        <strain evidence="14">RBIC_L_NR</strain>
    </source>
</reference>
<keyword evidence="6" id="KW-0521">NADP</keyword>
<evidence type="ECO:0000313" key="14">
    <source>
        <dbReference type="EMBL" id="KAJ8929629.1"/>
    </source>
</evidence>
<keyword evidence="13" id="KW-0472">Membrane</keyword>
<keyword evidence="13" id="KW-0812">Transmembrane</keyword>
<evidence type="ECO:0000256" key="2">
    <source>
        <dbReference type="ARBA" id="ARBA00004760"/>
    </source>
</evidence>
<keyword evidence="7" id="KW-0746">Sphingolipid metabolism</keyword>
<keyword evidence="8" id="KW-0560">Oxidoreductase</keyword>
<dbReference type="Gene3D" id="3.40.50.720">
    <property type="entry name" value="NAD(P)-binding Rossmann-like Domain"/>
    <property type="match status" value="1"/>
</dbReference>
<evidence type="ECO:0000256" key="4">
    <source>
        <dbReference type="ARBA" id="ARBA00006484"/>
    </source>
</evidence>
<proteinExistence type="inferred from homology"/>
<comment type="similarity">
    <text evidence="4">Belongs to the short-chain dehydrogenases/reductases (SDR) family.</text>
</comment>
<evidence type="ECO:0000313" key="15">
    <source>
        <dbReference type="Proteomes" id="UP001162156"/>
    </source>
</evidence>
<comment type="subcellular location">
    <subcellularLocation>
        <location evidence="1">Endoplasmic reticulum</location>
    </subcellularLocation>
</comment>
<evidence type="ECO:0000256" key="12">
    <source>
        <dbReference type="ARBA" id="ARBA00048930"/>
    </source>
</evidence>
<keyword evidence="15" id="KW-1185">Reference proteome</keyword>
<comment type="catalytic activity">
    <reaction evidence="12">
        <text>sphinganine + NADP(+) = 3-oxosphinganine + NADPH + H(+)</text>
        <dbReference type="Rhea" id="RHEA:22640"/>
        <dbReference type="ChEBI" id="CHEBI:15378"/>
        <dbReference type="ChEBI" id="CHEBI:57783"/>
        <dbReference type="ChEBI" id="CHEBI:57817"/>
        <dbReference type="ChEBI" id="CHEBI:58299"/>
        <dbReference type="ChEBI" id="CHEBI:58349"/>
        <dbReference type="EC" id="1.1.1.102"/>
    </reaction>
    <physiologicalReaction direction="right-to-left" evidence="12">
        <dbReference type="Rhea" id="RHEA:22642"/>
    </physiologicalReaction>
</comment>
<protein>
    <recommendedName>
        <fullName evidence="10">3-dehydrosphinganine reductase</fullName>
        <ecNumber evidence="10">1.1.1.102</ecNumber>
    </recommendedName>
</protein>
<comment type="function">
    <text evidence="11">Catalyzes the reduction of 3'-oxosphinganine (3-ketodihydrosphingosine/KDS) to sphinganine (dihydrosphingosine/DHS), the second step of de novo sphingolipid biosynthesis.</text>
</comment>
<evidence type="ECO:0000256" key="8">
    <source>
        <dbReference type="ARBA" id="ARBA00023002"/>
    </source>
</evidence>
<name>A0AAV8WT81_9CUCU</name>
<dbReference type="AlphaFoldDB" id="A0AAV8WT81"/>
<dbReference type="InterPro" id="IPR002347">
    <property type="entry name" value="SDR_fam"/>
</dbReference>
<evidence type="ECO:0000256" key="5">
    <source>
        <dbReference type="ARBA" id="ARBA00022824"/>
    </source>
</evidence>
<dbReference type="CDD" id="cd08939">
    <property type="entry name" value="KDSR-like_SDR_c"/>
    <property type="match status" value="1"/>
</dbReference>
<dbReference type="GO" id="GO:0047560">
    <property type="term" value="F:3-dehydrosphinganine reductase activity"/>
    <property type="evidence" value="ECO:0007669"/>
    <property type="project" value="UniProtKB-EC"/>
</dbReference>
<dbReference type="InterPro" id="IPR045022">
    <property type="entry name" value="KDSR-like"/>
</dbReference>
<dbReference type="SUPFAM" id="SSF51735">
    <property type="entry name" value="NAD(P)-binding Rossmann-fold domains"/>
    <property type="match status" value="1"/>
</dbReference>
<dbReference type="GO" id="GO:0030148">
    <property type="term" value="P:sphingolipid biosynthetic process"/>
    <property type="evidence" value="ECO:0007669"/>
    <property type="project" value="InterPro"/>
</dbReference>
<keyword evidence="13" id="KW-1133">Transmembrane helix</keyword>
<evidence type="ECO:0000256" key="1">
    <source>
        <dbReference type="ARBA" id="ARBA00004240"/>
    </source>
</evidence>